<dbReference type="Proteomes" id="UP000525078">
    <property type="component" value="Unassembled WGS sequence"/>
</dbReference>
<feature type="region of interest" description="Disordered" evidence="2">
    <location>
        <begin position="546"/>
        <end position="580"/>
    </location>
</feature>
<feature type="region of interest" description="Disordered" evidence="2">
    <location>
        <begin position="94"/>
        <end position="138"/>
    </location>
</feature>
<dbReference type="EMBL" id="JAATIP010000342">
    <property type="protein sequence ID" value="KAF4351249.1"/>
    <property type="molecule type" value="Genomic_DNA"/>
</dbReference>
<evidence type="ECO:0000313" key="3">
    <source>
        <dbReference type="EMBL" id="KAF4351249.1"/>
    </source>
</evidence>
<dbReference type="PANTHER" id="PTHR35468">
    <property type="entry name" value="MYOSIN-LIKE PROTEIN"/>
    <property type="match status" value="1"/>
</dbReference>
<dbReference type="PANTHER" id="PTHR35468:SF1">
    <property type="entry name" value="MYOSIN-LIKE PROTEIN"/>
    <property type="match status" value="1"/>
</dbReference>
<dbReference type="Gene3D" id="1.20.5.170">
    <property type="match status" value="1"/>
</dbReference>
<feature type="coiled-coil region" evidence="1">
    <location>
        <begin position="442"/>
        <end position="511"/>
    </location>
</feature>
<evidence type="ECO:0000256" key="1">
    <source>
        <dbReference type="SAM" id="Coils"/>
    </source>
</evidence>
<evidence type="ECO:0000256" key="2">
    <source>
        <dbReference type="SAM" id="MobiDB-lite"/>
    </source>
</evidence>
<sequence>TVLTLNEVARSLFLQPLLSLTLSRSVLYFSFLSLSHFFISLLTNTQNRLLFFPLLQWTETSPFHNFSKPKNNSKSLLFHLMSITLGAIAASRRPKWQYPPPPPTPRILHLPRRPRRKTPKTVAGKPSSSETKKDRKGKLETLFDQERAFTKNGIPIVLLGHGGREELVVEGSERRRERVEEREINGDSVGLGLEEEKWRFQAEMLRAECNLLRMEKEIAVKKLERTRVKVERALRSAIQALVSEKTKISEATNLKEEIQNFADKLEKLRRNLEVKSFKTRKHNNIDKQSAPLQRQLKMFRATSDEICVKKIQEMAEVSMSLKSSNSTVNESLVSTSCENSNVEILRKRMEGLSNGTLLERMKEECGSMLSTANSSVASSASTSQRIEFTDSSSLLQDSIKCKETVSYEENNVCSGRCKAIVRRIMEQVRAETEQWSQMQEMLGQVREEMEELQASRDFWEDRALDYDQQMHSLNSSVQDWRQKAISSENKANQLEAQMYYLRKELDRSKKELEKVHERRDKGSSPAIPVDGQHEMEKRVLICRLKENNSHHQQKEAPTLSDGRRRKSQTWNNNGSFGLERSPLRDIGNNSCASVKHQQHSRVIFPFGAIQNN</sequence>
<feature type="coiled-coil region" evidence="1">
    <location>
        <begin position="213"/>
        <end position="275"/>
    </location>
</feature>
<feature type="non-terminal residue" evidence="3">
    <location>
        <position position="612"/>
    </location>
</feature>
<keyword evidence="1" id="KW-0175">Coiled coil</keyword>
<protein>
    <submittedName>
        <fullName evidence="3">Uncharacterized protein</fullName>
    </submittedName>
</protein>
<proteinExistence type="predicted"/>
<comment type="caution">
    <text evidence="3">The sequence shown here is derived from an EMBL/GenBank/DDBJ whole genome shotgun (WGS) entry which is preliminary data.</text>
</comment>
<gene>
    <name evidence="3" type="ORF">F8388_003026</name>
</gene>
<accession>A0A7J6E0L9</accession>
<evidence type="ECO:0000313" key="4">
    <source>
        <dbReference type="Proteomes" id="UP000525078"/>
    </source>
</evidence>
<dbReference type="AlphaFoldDB" id="A0A7J6E0L9"/>
<name>A0A7J6E0L9_CANSA</name>
<reference evidence="3 4" key="1">
    <citation type="journal article" date="2020" name="bioRxiv">
        <title>Sequence and annotation of 42 cannabis genomes reveals extensive copy number variation in cannabinoid synthesis and pathogen resistance genes.</title>
        <authorList>
            <person name="Mckernan K.J."/>
            <person name="Helbert Y."/>
            <person name="Kane L.T."/>
            <person name="Ebling H."/>
            <person name="Zhang L."/>
            <person name="Liu B."/>
            <person name="Eaton Z."/>
            <person name="Mclaughlin S."/>
            <person name="Kingan S."/>
            <person name="Baybayan P."/>
            <person name="Concepcion G."/>
            <person name="Jordan M."/>
            <person name="Riva A."/>
            <person name="Barbazuk W."/>
            <person name="Harkins T."/>
        </authorList>
    </citation>
    <scope>NUCLEOTIDE SEQUENCE [LARGE SCALE GENOMIC DNA]</scope>
    <source>
        <strain evidence="4">cv. Jamaican Lion 4</strain>
        <tissue evidence="3">Leaf</tissue>
    </source>
</reference>
<organism evidence="3 4">
    <name type="scientific">Cannabis sativa</name>
    <name type="common">Hemp</name>
    <name type="synonym">Marijuana</name>
    <dbReference type="NCBI Taxonomy" id="3483"/>
    <lineage>
        <taxon>Eukaryota</taxon>
        <taxon>Viridiplantae</taxon>
        <taxon>Streptophyta</taxon>
        <taxon>Embryophyta</taxon>
        <taxon>Tracheophyta</taxon>
        <taxon>Spermatophyta</taxon>
        <taxon>Magnoliopsida</taxon>
        <taxon>eudicotyledons</taxon>
        <taxon>Gunneridae</taxon>
        <taxon>Pentapetalae</taxon>
        <taxon>rosids</taxon>
        <taxon>fabids</taxon>
        <taxon>Rosales</taxon>
        <taxon>Cannabaceae</taxon>
        <taxon>Cannabis</taxon>
    </lineage>
</organism>
<feature type="compositionally biased region" description="Basic residues" evidence="2">
    <location>
        <begin position="109"/>
        <end position="119"/>
    </location>
</feature>